<feature type="domain" description="CID" evidence="3">
    <location>
        <begin position="48"/>
        <end position="206"/>
    </location>
</feature>
<dbReference type="OMA" id="NYQGQWP"/>
<dbReference type="Proteomes" id="UP000191691">
    <property type="component" value="Unassembled WGS sequence"/>
</dbReference>
<sequence>MRMQLMGFSLSLSLFQKIVRSAKMTSHGVVILKAAFAACLLRPDPTSVPRDEISVFHISLERALSHCSPANIQTCKAWLLRFVAFSSNRVGGLVNYLEALAASFPPSKPTGSKPSTKRHGLHILYLLNDLLHHCKYHLDTPATFSTVSGSLQLHLVNLVGYAASCDRQKNPRHHRRLDDLLDLWSEHGYFHSELVNKLREVVTMGIPLPSDDAANGLNPAKKFGKDVPFVMPSTHGDPSTRWHEVRAGNIYPHVIPNSTIPIRPDTTKPIQLLAGPADEKLIASLKDFLNDVNKLFGPEMAVDDRDADLDPLGQTVIRGENTSDILDGEHYHGWSLEFCQPGDTDTEDSRGRSRSRSGSRTNNKRRRYSDSSTSQSESRSPSGSRSYRRGFRRHDARSRSRESSYTPQEPSTSHFPPPHQPQHPSAPINSFSTAHPPSGQYAHPPMGPGTGYPQVPVPNYGSWPPPPPYMPAMPFPPPGPGSSASAFPPPYHPTPPMQQGQNQGQQQGYGMPTGQYHFPPPYSGQQGGQWGPAPQGGRGWQ</sequence>
<evidence type="ECO:0000259" key="3">
    <source>
        <dbReference type="PROSITE" id="PS51391"/>
    </source>
</evidence>
<feature type="compositionally biased region" description="Low complexity" evidence="1">
    <location>
        <begin position="498"/>
        <end position="510"/>
    </location>
</feature>
<reference evidence="5" key="1">
    <citation type="journal article" date="2017" name="Nat. Microbiol.">
        <title>Global analysis of biosynthetic gene clusters reveals vast potential of secondary metabolite production in Penicillium species.</title>
        <authorList>
            <person name="Nielsen J.C."/>
            <person name="Grijseels S."/>
            <person name="Prigent S."/>
            <person name="Ji B."/>
            <person name="Dainat J."/>
            <person name="Nielsen K.F."/>
            <person name="Frisvad J.C."/>
            <person name="Workman M."/>
            <person name="Nielsen J."/>
        </authorList>
    </citation>
    <scope>NUCLEOTIDE SEQUENCE [LARGE SCALE GENOMIC DNA]</scope>
    <source>
        <strain evidence="5">IBT 13039</strain>
    </source>
</reference>
<dbReference type="Gene3D" id="1.25.40.90">
    <property type="match status" value="1"/>
</dbReference>
<protein>
    <recommendedName>
        <fullName evidence="3">CID domain-containing protein</fullName>
    </recommendedName>
</protein>
<dbReference type="STRING" id="60175.A0A1V6Y4I4"/>
<feature type="region of interest" description="Disordered" evidence="1">
    <location>
        <begin position="474"/>
        <end position="541"/>
    </location>
</feature>
<feature type="compositionally biased region" description="Pro residues" evidence="1">
    <location>
        <begin position="487"/>
        <end position="496"/>
    </location>
</feature>
<dbReference type="InterPro" id="IPR008942">
    <property type="entry name" value="ENTH_VHS"/>
</dbReference>
<dbReference type="AlphaFoldDB" id="A0A1V6Y4I4"/>
<comment type="caution">
    <text evidence="4">The sequence shown here is derived from an EMBL/GenBank/DDBJ whole genome shotgun (WGS) entry which is preliminary data.</text>
</comment>
<gene>
    <name evidence="4" type="ORF">PENNAL_c0037G01205</name>
</gene>
<evidence type="ECO:0000256" key="1">
    <source>
        <dbReference type="SAM" id="MobiDB-lite"/>
    </source>
</evidence>
<evidence type="ECO:0000256" key="2">
    <source>
        <dbReference type="SAM" id="SignalP"/>
    </source>
</evidence>
<feature type="region of interest" description="Disordered" evidence="1">
    <location>
        <begin position="340"/>
        <end position="453"/>
    </location>
</feature>
<accession>A0A1V6Y4I4</accession>
<dbReference type="GO" id="GO:0048471">
    <property type="term" value="C:perinuclear region of cytoplasm"/>
    <property type="evidence" value="ECO:0007669"/>
    <property type="project" value="TreeGrafter"/>
</dbReference>
<dbReference type="PROSITE" id="PS51391">
    <property type="entry name" value="CID"/>
    <property type="match status" value="1"/>
</dbReference>
<dbReference type="EMBL" id="MOOB01000037">
    <property type="protein sequence ID" value="OQE82290.1"/>
    <property type="molecule type" value="Genomic_DNA"/>
</dbReference>
<dbReference type="PANTHER" id="PTHR12323:SF0">
    <property type="entry name" value="CALCIUM HOMEOSTASIS ENDOPLASMIC RETICULUM PROTEIN"/>
    <property type="match status" value="1"/>
</dbReference>
<feature type="compositionally biased region" description="Low complexity" evidence="1">
    <location>
        <begin position="370"/>
        <end position="385"/>
    </location>
</feature>
<keyword evidence="2" id="KW-0732">Signal</keyword>
<dbReference type="InterPro" id="IPR006569">
    <property type="entry name" value="CID_dom"/>
</dbReference>
<feature type="signal peptide" evidence="2">
    <location>
        <begin position="1"/>
        <end position="21"/>
    </location>
</feature>
<dbReference type="PANTHER" id="PTHR12323">
    <property type="entry name" value="SR-RELATED CTD ASSOCIATED FACTOR 6"/>
    <property type="match status" value="1"/>
</dbReference>
<feature type="chain" id="PRO_5012641667" description="CID domain-containing protein" evidence="2">
    <location>
        <begin position="22"/>
        <end position="541"/>
    </location>
</feature>
<feature type="compositionally biased region" description="Basic residues" evidence="1">
    <location>
        <begin position="386"/>
        <end position="396"/>
    </location>
</feature>
<evidence type="ECO:0000313" key="4">
    <source>
        <dbReference type="EMBL" id="OQE82290.1"/>
    </source>
</evidence>
<keyword evidence="5" id="KW-1185">Reference proteome</keyword>
<dbReference type="GO" id="GO:0006874">
    <property type="term" value="P:intracellular calcium ion homeostasis"/>
    <property type="evidence" value="ECO:0007669"/>
    <property type="project" value="TreeGrafter"/>
</dbReference>
<feature type="compositionally biased region" description="Gly residues" evidence="1">
    <location>
        <begin position="525"/>
        <end position="541"/>
    </location>
</feature>
<feature type="compositionally biased region" description="Basic residues" evidence="1">
    <location>
        <begin position="352"/>
        <end position="367"/>
    </location>
</feature>
<proteinExistence type="predicted"/>
<organism evidence="4 5">
    <name type="scientific">Penicillium nalgiovense</name>
    <dbReference type="NCBI Taxonomy" id="60175"/>
    <lineage>
        <taxon>Eukaryota</taxon>
        <taxon>Fungi</taxon>
        <taxon>Dikarya</taxon>
        <taxon>Ascomycota</taxon>
        <taxon>Pezizomycotina</taxon>
        <taxon>Eurotiomycetes</taxon>
        <taxon>Eurotiomycetidae</taxon>
        <taxon>Eurotiales</taxon>
        <taxon>Aspergillaceae</taxon>
        <taxon>Penicillium</taxon>
    </lineage>
</organism>
<dbReference type="Pfam" id="PF04818">
    <property type="entry name" value="CID"/>
    <property type="match status" value="1"/>
</dbReference>
<evidence type="ECO:0000313" key="5">
    <source>
        <dbReference type="Proteomes" id="UP000191691"/>
    </source>
</evidence>
<name>A0A1V6Y4I4_PENNA</name>